<comment type="subcellular location">
    <subcellularLocation>
        <location evidence="1">Cell envelope</location>
    </subcellularLocation>
</comment>
<comment type="similarity">
    <text evidence="2">Belongs to the adenylyl cyclase class-3 family.</text>
</comment>
<evidence type="ECO:0000256" key="6">
    <source>
        <dbReference type="ARBA" id="ARBA00023136"/>
    </source>
</evidence>
<evidence type="ECO:0000313" key="10">
    <source>
        <dbReference type="Proteomes" id="UP000811899"/>
    </source>
</evidence>
<dbReference type="InterPro" id="IPR050697">
    <property type="entry name" value="Adenylyl/Guanylyl_Cyclase_3/4"/>
</dbReference>
<dbReference type="Gene3D" id="3.30.70.1230">
    <property type="entry name" value="Nucleotide cyclase"/>
    <property type="match status" value="1"/>
</dbReference>
<dbReference type="SMART" id="SM00044">
    <property type="entry name" value="CYCc"/>
    <property type="match status" value="1"/>
</dbReference>
<dbReference type="EMBL" id="JAHCVJ010000003">
    <property type="protein sequence ID" value="MBT0664456.1"/>
    <property type="molecule type" value="Genomic_DNA"/>
</dbReference>
<evidence type="ECO:0000259" key="8">
    <source>
        <dbReference type="PROSITE" id="PS50125"/>
    </source>
</evidence>
<evidence type="ECO:0000256" key="5">
    <source>
        <dbReference type="ARBA" id="ARBA00022989"/>
    </source>
</evidence>
<dbReference type="Pfam" id="PF05226">
    <property type="entry name" value="CHASE2"/>
    <property type="match status" value="1"/>
</dbReference>
<evidence type="ECO:0000313" key="9">
    <source>
        <dbReference type="EMBL" id="MBT0664456.1"/>
    </source>
</evidence>
<dbReference type="GO" id="GO:0030313">
    <property type="term" value="C:cell envelope"/>
    <property type="evidence" value="ECO:0007669"/>
    <property type="project" value="UniProtKB-SubCell"/>
</dbReference>
<dbReference type="CDD" id="cd07302">
    <property type="entry name" value="CHD"/>
    <property type="match status" value="1"/>
</dbReference>
<organism evidence="9 10">
    <name type="scientific">Geoanaerobacter pelophilus</name>
    <dbReference type="NCBI Taxonomy" id="60036"/>
    <lineage>
        <taxon>Bacteria</taxon>
        <taxon>Pseudomonadati</taxon>
        <taxon>Thermodesulfobacteriota</taxon>
        <taxon>Desulfuromonadia</taxon>
        <taxon>Geobacterales</taxon>
        <taxon>Geobacteraceae</taxon>
        <taxon>Geoanaerobacter</taxon>
    </lineage>
</organism>
<accession>A0AAW4L0I6</accession>
<evidence type="ECO:0000256" key="2">
    <source>
        <dbReference type="ARBA" id="ARBA00005381"/>
    </source>
</evidence>
<dbReference type="SUPFAM" id="SSF55073">
    <property type="entry name" value="Nucleotide cyclase"/>
    <property type="match status" value="1"/>
</dbReference>
<name>A0AAW4L0I6_9BACT</name>
<keyword evidence="4 7" id="KW-0812">Transmembrane</keyword>
<keyword evidence="5 7" id="KW-1133">Transmembrane helix</keyword>
<feature type="domain" description="Guanylate cyclase" evidence="8">
    <location>
        <begin position="442"/>
        <end position="575"/>
    </location>
</feature>
<dbReference type="InterPro" id="IPR029787">
    <property type="entry name" value="Nucleotide_cyclase"/>
</dbReference>
<keyword evidence="6 7" id="KW-0472">Membrane</keyword>
<dbReference type="GO" id="GO:0006171">
    <property type="term" value="P:cAMP biosynthetic process"/>
    <property type="evidence" value="ECO:0007669"/>
    <property type="project" value="TreeGrafter"/>
</dbReference>
<dbReference type="GO" id="GO:0004016">
    <property type="term" value="F:adenylate cyclase activity"/>
    <property type="evidence" value="ECO:0007669"/>
    <property type="project" value="UniProtKB-ARBA"/>
</dbReference>
<evidence type="ECO:0000256" key="4">
    <source>
        <dbReference type="ARBA" id="ARBA00022692"/>
    </source>
</evidence>
<evidence type="ECO:0000256" key="3">
    <source>
        <dbReference type="ARBA" id="ARBA00022475"/>
    </source>
</evidence>
<protein>
    <submittedName>
        <fullName evidence="9">Adenylate/guanylate cyclase domain-containing protein</fullName>
    </submittedName>
</protein>
<feature type="transmembrane region" description="Helical" evidence="7">
    <location>
        <begin position="328"/>
        <end position="345"/>
    </location>
</feature>
<dbReference type="Pfam" id="PF00211">
    <property type="entry name" value="Guanylate_cyc"/>
    <property type="match status" value="1"/>
</dbReference>
<sequence>MDLKMILRRLLIGISVTSLSTFLFWIQFPPFETLESKLLDLRFKVRGVIKAPEKVVIAAIDEQSIEKLGRWPWDRTVLASLVDKLAAANAAVIAFDVILSEQERNDPALAASIQQAGNVILPIVFDFSGKNAAVTDSTLQLSAFQQVLKQEKFNRFAPIEARKVLLPVPSLRSAAMSLAHINMFPDSDGTLRWETLAILYDSLLYPSIGLQAAAAYLGIPADRLAVSATESVSVGKTSIPTDHWGRTVINYYGPGMTFRHFSIIDIIDGKIPSDQLEDCVVLIGATAVGIYDLRVTPFAAAMPGVEKHASVIASILDKRFITKTATPSNIAILWLTGLLCSFLVARSKLVGVVSVTIIAPILMTGIGLLLFKQWGIWFNLAYPLNNVLFITAAITAYNYAVEERHARKIRAMFSSYVTQTIVNELIKNPDMAKLGGEKREITVLFSDIKDFTSFSEHHTPEEVVGLLNEYLTAMTEVILQHDGTLDKFIGDAIVVFWNAPVKTVRHAELAVKCALAMQKRVCELQDKWQTEGKPILESGIGINTGEVVVGNIGAEGKKMEYTVIGDQVNLGSRVESQTRKLEVPILITDGTLQALAPAIEAGTMNGVMIEGLASVIVKGRETPVELYSVNNLPEPELPAMIIPCPEMEPVLLTEK</sequence>
<reference evidence="9 10" key="1">
    <citation type="submission" date="2021-05" db="EMBL/GenBank/DDBJ databases">
        <title>The draft genome of Geobacter pelophilus DSM 12255.</title>
        <authorList>
            <person name="Xu Z."/>
            <person name="Masuda Y."/>
            <person name="Itoh H."/>
            <person name="Senoo K."/>
        </authorList>
    </citation>
    <scope>NUCLEOTIDE SEQUENCE [LARGE SCALE GENOMIC DNA]</scope>
    <source>
        <strain evidence="9 10">DSM 12255</strain>
    </source>
</reference>
<dbReference type="InterPro" id="IPR001054">
    <property type="entry name" value="A/G_cyclase"/>
</dbReference>
<dbReference type="GO" id="GO:0035556">
    <property type="term" value="P:intracellular signal transduction"/>
    <property type="evidence" value="ECO:0007669"/>
    <property type="project" value="InterPro"/>
</dbReference>
<dbReference type="Proteomes" id="UP000811899">
    <property type="component" value="Unassembled WGS sequence"/>
</dbReference>
<dbReference type="PANTHER" id="PTHR43081:SF1">
    <property type="entry name" value="ADENYLATE CYCLASE, TERMINAL-DIFFERENTIATION SPECIFIC"/>
    <property type="match status" value="1"/>
</dbReference>
<feature type="transmembrane region" description="Helical" evidence="7">
    <location>
        <begin position="352"/>
        <end position="371"/>
    </location>
</feature>
<evidence type="ECO:0000256" key="1">
    <source>
        <dbReference type="ARBA" id="ARBA00004196"/>
    </source>
</evidence>
<dbReference type="SMART" id="SM01080">
    <property type="entry name" value="CHASE2"/>
    <property type="match status" value="1"/>
</dbReference>
<gene>
    <name evidence="9" type="ORF">KI809_09110</name>
</gene>
<dbReference type="AlphaFoldDB" id="A0AAW4L0I6"/>
<feature type="transmembrane region" description="Helical" evidence="7">
    <location>
        <begin position="7"/>
        <end position="28"/>
    </location>
</feature>
<feature type="transmembrane region" description="Helical" evidence="7">
    <location>
        <begin position="377"/>
        <end position="400"/>
    </location>
</feature>
<evidence type="ECO:0000256" key="7">
    <source>
        <dbReference type="SAM" id="Phobius"/>
    </source>
</evidence>
<comment type="caution">
    <text evidence="9">The sequence shown here is derived from an EMBL/GenBank/DDBJ whole genome shotgun (WGS) entry which is preliminary data.</text>
</comment>
<dbReference type="InterPro" id="IPR007890">
    <property type="entry name" value="CHASE2"/>
</dbReference>
<dbReference type="FunFam" id="3.30.70.1230:FF:000016">
    <property type="entry name" value="Adenylate/guanylate cyclase domain-containing protein"/>
    <property type="match status" value="1"/>
</dbReference>
<keyword evidence="10" id="KW-1185">Reference proteome</keyword>
<dbReference type="RefSeq" id="WP_214171231.1">
    <property type="nucleotide sequence ID" value="NZ_JAHCVJ010000003.1"/>
</dbReference>
<dbReference type="PANTHER" id="PTHR43081">
    <property type="entry name" value="ADENYLATE CYCLASE, TERMINAL-DIFFERENTIATION SPECIFIC-RELATED"/>
    <property type="match status" value="1"/>
</dbReference>
<proteinExistence type="inferred from homology"/>
<dbReference type="PROSITE" id="PS50125">
    <property type="entry name" value="GUANYLATE_CYCLASE_2"/>
    <property type="match status" value="1"/>
</dbReference>
<keyword evidence="3" id="KW-1003">Cell membrane</keyword>